<dbReference type="PANTHER" id="PTHR11353">
    <property type="entry name" value="CHAPERONIN"/>
    <property type="match status" value="1"/>
</dbReference>
<evidence type="ECO:0000256" key="5">
    <source>
        <dbReference type="ARBA" id="ARBA00022490"/>
    </source>
</evidence>
<evidence type="ECO:0000256" key="9">
    <source>
        <dbReference type="ARBA" id="ARBA00024086"/>
    </source>
</evidence>
<accession>A0ABQ7I225</accession>
<protein>
    <recommendedName>
        <fullName evidence="9">T-complex protein 1 subunit epsilon</fullName>
    </recommendedName>
    <alternativeName>
        <fullName evidence="10">CCT-epsilon</fullName>
    </alternativeName>
</protein>
<proteinExistence type="inferred from homology"/>
<keyword evidence="7 11" id="KW-0067">ATP-binding</keyword>
<dbReference type="InterPro" id="IPR027410">
    <property type="entry name" value="TCP-1-like_intermed_sf"/>
</dbReference>
<dbReference type="InterPro" id="IPR053374">
    <property type="entry name" value="TCP-1_chaperonin"/>
</dbReference>
<evidence type="ECO:0000256" key="1">
    <source>
        <dbReference type="ARBA" id="ARBA00002912"/>
    </source>
</evidence>
<comment type="subunit">
    <text evidence="4">Component of the T-complex protein 1 (TCP1) complex.</text>
</comment>
<comment type="subcellular location">
    <subcellularLocation>
        <location evidence="2">Cytoplasm</location>
    </subcellularLocation>
</comment>
<keyword evidence="5" id="KW-0963">Cytoplasm</keyword>
<reference evidence="12 13" key="1">
    <citation type="submission" date="2019-01" db="EMBL/GenBank/DDBJ databases">
        <title>Genomes sequencing and comparative genomics of infectious freshwater microsporidia, Cucumispora dikerogammari and Thelohania contejeani.</title>
        <authorList>
            <person name="Cormier A."/>
            <person name="Giraud I."/>
            <person name="Wattier R."/>
            <person name="Teixeira M."/>
            <person name="Grandjean F."/>
            <person name="Rigaud T."/>
            <person name="Cordaux R."/>
        </authorList>
    </citation>
    <scope>NUCLEOTIDE SEQUENCE [LARGE SCALE GENOMIC DNA]</scope>
    <source>
        <strain evidence="12">T1</strain>
        <tissue evidence="12">Spores</tissue>
    </source>
</reference>
<dbReference type="Proteomes" id="UP001516464">
    <property type="component" value="Unassembled WGS sequence"/>
</dbReference>
<dbReference type="PRINTS" id="PR00304">
    <property type="entry name" value="TCOMPLEXTCP1"/>
</dbReference>
<dbReference type="SUPFAM" id="SSF54849">
    <property type="entry name" value="GroEL-intermediate domain like"/>
    <property type="match status" value="1"/>
</dbReference>
<evidence type="ECO:0000256" key="8">
    <source>
        <dbReference type="ARBA" id="ARBA00023186"/>
    </source>
</evidence>
<keyword evidence="6 11" id="KW-0547">Nucleotide-binding</keyword>
<dbReference type="InterPro" id="IPR002423">
    <property type="entry name" value="Cpn60/GroEL/TCP-1"/>
</dbReference>
<keyword evidence="13" id="KW-1185">Reference proteome</keyword>
<evidence type="ECO:0000256" key="6">
    <source>
        <dbReference type="ARBA" id="ARBA00022741"/>
    </source>
</evidence>
<evidence type="ECO:0000256" key="7">
    <source>
        <dbReference type="ARBA" id="ARBA00022840"/>
    </source>
</evidence>
<organism evidence="12 13">
    <name type="scientific">Astathelohania contejeani</name>
    <dbReference type="NCBI Taxonomy" id="164912"/>
    <lineage>
        <taxon>Eukaryota</taxon>
        <taxon>Fungi</taxon>
        <taxon>Fungi incertae sedis</taxon>
        <taxon>Microsporidia</taxon>
        <taxon>Astathelohaniidae</taxon>
        <taxon>Astathelohania</taxon>
    </lineage>
</organism>
<comment type="caution">
    <text evidence="12">The sequence shown here is derived from an EMBL/GenBank/DDBJ whole genome shotgun (WGS) entry which is preliminary data.</text>
</comment>
<dbReference type="NCBIfam" id="NF041083">
    <property type="entry name" value="thermosome_beta"/>
    <property type="match status" value="1"/>
</dbReference>
<evidence type="ECO:0000256" key="2">
    <source>
        <dbReference type="ARBA" id="ARBA00004496"/>
    </source>
</evidence>
<name>A0ABQ7I225_9MICR</name>
<evidence type="ECO:0000256" key="4">
    <source>
        <dbReference type="ARBA" id="ARBA00011381"/>
    </source>
</evidence>
<dbReference type="InterPro" id="IPR002194">
    <property type="entry name" value="Chaperonin_TCP-1_CS"/>
</dbReference>
<comment type="function">
    <text evidence="1">Molecular chaperone; assists the folding of proteins upon ATP hydrolysis.</text>
</comment>
<evidence type="ECO:0000313" key="12">
    <source>
        <dbReference type="EMBL" id="KAF7684494.1"/>
    </source>
</evidence>
<keyword evidence="8 11" id="KW-0143">Chaperone</keyword>
<dbReference type="Gene3D" id="3.30.260.10">
    <property type="entry name" value="TCP-1-like chaperonin intermediate domain"/>
    <property type="match status" value="1"/>
</dbReference>
<dbReference type="InterPro" id="IPR017998">
    <property type="entry name" value="Chaperone_TCP-1"/>
</dbReference>
<dbReference type="EMBL" id="SBIQ01000011">
    <property type="protein sequence ID" value="KAF7684494.1"/>
    <property type="molecule type" value="Genomic_DNA"/>
</dbReference>
<dbReference type="NCBIfam" id="TIGR02343">
    <property type="entry name" value="chap_CCT_epsi"/>
    <property type="match status" value="1"/>
</dbReference>
<gene>
    <name evidence="12" type="primary">CCT5</name>
    <name evidence="12" type="ORF">TCON_0308</name>
</gene>
<dbReference type="InterPro" id="IPR027409">
    <property type="entry name" value="GroEL-like_apical_dom_sf"/>
</dbReference>
<sequence length="531" mass="58198">MENLLFDELGRTMAVTSDESSKHRIRGKECIKANIEIVRSIASLLSTSLGPNGMDKVLQSPDDDITVTNDGATILQCMEMTENPVSKLIVDLSKAQDDEIGDGTTSVVVLAGALLTEASKLLERGMHPIRIAAGFEKAFRLAKSHLSSISEDISGTDILRQAARTSLGSKIVAKALDHFSSLCTEAVLAVADQERGDVDFELIKIESKIGRDISDTKLIHGVVLSKEFSHPQMQRSIEDAHIAVLACPFEPPKLKTKHDLKISNVEEYEKLDGYEKEKFEEMITCVKQSGANLVICQWGFDDEANSMLMEHSLPAIRWVGGAELEQVAVHTGAQIISRFIDLKKEDLGHASVHEEPLGTEDDHIIVVENGVGKTVTILVRGGNNMAIEEAKRSIHDALCAVRNLIKNKRIVYGGGSNEISCSIFLEKQAGMLKGEERECVLGFGKALEEIPLCLAKNSGYSGVGYISEIRRKQIEENNHFIGVDCFENGKTNMKECGVFDTLNGKIHQLAMATQLVTMILKIDDVIIGENQ</sequence>
<dbReference type="SUPFAM" id="SSF48592">
    <property type="entry name" value="GroEL equatorial domain-like"/>
    <property type="match status" value="1"/>
</dbReference>
<evidence type="ECO:0000256" key="11">
    <source>
        <dbReference type="RuleBase" id="RU004187"/>
    </source>
</evidence>
<dbReference type="InterPro" id="IPR012718">
    <property type="entry name" value="Chap_CCT_epsi"/>
</dbReference>
<dbReference type="Pfam" id="PF00118">
    <property type="entry name" value="Cpn60_TCP1"/>
    <property type="match status" value="1"/>
</dbReference>
<comment type="similarity">
    <text evidence="3 11">Belongs to the TCP-1 chaperonin family.</text>
</comment>
<evidence type="ECO:0000313" key="13">
    <source>
        <dbReference type="Proteomes" id="UP001516464"/>
    </source>
</evidence>
<dbReference type="InterPro" id="IPR027413">
    <property type="entry name" value="GROEL-like_equatorial_sf"/>
</dbReference>
<dbReference type="Gene3D" id="1.10.560.10">
    <property type="entry name" value="GroEL-like equatorial domain"/>
    <property type="match status" value="1"/>
</dbReference>
<dbReference type="SUPFAM" id="SSF52029">
    <property type="entry name" value="GroEL apical domain-like"/>
    <property type="match status" value="1"/>
</dbReference>
<dbReference type="PROSITE" id="PS00995">
    <property type="entry name" value="TCP1_3"/>
    <property type="match status" value="1"/>
</dbReference>
<evidence type="ECO:0000256" key="3">
    <source>
        <dbReference type="ARBA" id="ARBA00008020"/>
    </source>
</evidence>
<dbReference type="Gene3D" id="3.50.7.10">
    <property type="entry name" value="GroEL"/>
    <property type="match status" value="1"/>
</dbReference>
<evidence type="ECO:0000256" key="10">
    <source>
        <dbReference type="ARBA" id="ARBA00033325"/>
    </source>
</evidence>